<evidence type="ECO:0000256" key="1">
    <source>
        <dbReference type="ARBA" id="ARBA00001445"/>
    </source>
</evidence>
<dbReference type="EC" id="3.2.1.40" evidence="2"/>
<accession>K0NWH4</accession>
<feature type="domain" description="Alpha-L-rhamnosidase concanavalin-like" evidence="4">
    <location>
        <begin position="300"/>
        <end position="396"/>
    </location>
</feature>
<dbReference type="Gene3D" id="1.50.10.10">
    <property type="match status" value="1"/>
</dbReference>
<dbReference type="InterPro" id="IPR013737">
    <property type="entry name" value="Bac_rhamnosid_N"/>
</dbReference>
<dbReference type="InterPro" id="IPR008928">
    <property type="entry name" value="6-hairpin_glycosidase_sf"/>
</dbReference>
<dbReference type="Gene3D" id="2.60.120.260">
    <property type="entry name" value="Galactose-binding domain-like"/>
    <property type="match status" value="2"/>
</dbReference>
<dbReference type="EMBL" id="AZDU01000022">
    <property type="protein sequence ID" value="KRL01781.1"/>
    <property type="molecule type" value="Genomic_DNA"/>
</dbReference>
<dbReference type="PANTHER" id="PTHR33307:SF6">
    <property type="entry name" value="ALPHA-RHAMNOSIDASE (EUROFUNG)-RELATED"/>
    <property type="match status" value="1"/>
</dbReference>
<proteinExistence type="predicted"/>
<dbReference type="InterPro" id="IPR016007">
    <property type="entry name" value="Alpha_rhamnosid"/>
</dbReference>
<evidence type="ECO:0000259" key="5">
    <source>
        <dbReference type="Pfam" id="PF08531"/>
    </source>
</evidence>
<dbReference type="GO" id="GO:0030596">
    <property type="term" value="F:alpha-L-rhamnosidase activity"/>
    <property type="evidence" value="ECO:0007669"/>
    <property type="project" value="UniProtKB-EC"/>
</dbReference>
<dbReference type="GO" id="GO:0005975">
    <property type="term" value="P:carbohydrate metabolic process"/>
    <property type="evidence" value="ECO:0007669"/>
    <property type="project" value="InterPro"/>
</dbReference>
<feature type="domain" description="Bacterial alpha-L-rhamnosidase N-terminal" evidence="5">
    <location>
        <begin position="130"/>
        <end position="264"/>
    </location>
</feature>
<dbReference type="Proteomes" id="UP000051074">
    <property type="component" value="Unassembled WGS sequence"/>
</dbReference>
<dbReference type="SUPFAM" id="SSF48208">
    <property type="entry name" value="Six-hairpin glycosidases"/>
    <property type="match status" value="1"/>
</dbReference>
<dbReference type="RefSeq" id="WP_008460635.1">
    <property type="nucleotide sequence ID" value="NZ_AZDU01000022.1"/>
</dbReference>
<dbReference type="InterPro" id="IPR035398">
    <property type="entry name" value="Bac_rhamnosid_C"/>
</dbReference>
<evidence type="ECO:0000313" key="9">
    <source>
        <dbReference type="Proteomes" id="UP000051074"/>
    </source>
</evidence>
<organism evidence="8 9">
    <name type="scientific">Lactobacillus equicursoris DSM 19284 = JCM 14600 = CIP 110162</name>
    <dbReference type="NCBI Taxonomy" id="1293597"/>
    <lineage>
        <taxon>Bacteria</taxon>
        <taxon>Bacillati</taxon>
        <taxon>Bacillota</taxon>
        <taxon>Bacilli</taxon>
        <taxon>Lactobacillales</taxon>
        <taxon>Lactobacillaceae</taxon>
        <taxon>Lactobacillus</taxon>
    </lineage>
</organism>
<evidence type="ECO:0000259" key="4">
    <source>
        <dbReference type="Pfam" id="PF05592"/>
    </source>
</evidence>
<dbReference type="AlphaFoldDB" id="K0NWH4"/>
<evidence type="ECO:0000256" key="3">
    <source>
        <dbReference type="ARBA" id="ARBA00022801"/>
    </source>
</evidence>
<dbReference type="Pfam" id="PF08531">
    <property type="entry name" value="Bac_rhamnosid_N"/>
    <property type="match status" value="1"/>
</dbReference>
<comment type="catalytic activity">
    <reaction evidence="1">
        <text>Hydrolysis of terminal non-reducing alpha-L-rhamnose residues in alpha-L-rhamnosides.</text>
        <dbReference type="EC" id="3.2.1.40"/>
    </reaction>
</comment>
<dbReference type="InterPro" id="IPR008902">
    <property type="entry name" value="Rhamnosid_concanavalin"/>
</dbReference>
<protein>
    <recommendedName>
        <fullName evidence="2">alpha-L-rhamnosidase</fullName>
        <ecNumber evidence="2">3.2.1.40</ecNumber>
    </recommendedName>
</protein>
<dbReference type="InterPro" id="IPR012341">
    <property type="entry name" value="6hp_glycosidase-like_sf"/>
</dbReference>
<feature type="domain" description="Alpha-L-rhamnosidase C-terminal" evidence="7">
    <location>
        <begin position="758"/>
        <end position="818"/>
    </location>
</feature>
<name>K0NWH4_9LACO</name>
<reference evidence="8 9" key="1">
    <citation type="journal article" date="2015" name="Genome Announc.">
        <title>Expanding the biotechnology potential of lactobacilli through comparative genomics of 213 strains and associated genera.</title>
        <authorList>
            <person name="Sun Z."/>
            <person name="Harris H.M."/>
            <person name="McCann A."/>
            <person name="Guo C."/>
            <person name="Argimon S."/>
            <person name="Zhang W."/>
            <person name="Yang X."/>
            <person name="Jeffery I.B."/>
            <person name="Cooney J.C."/>
            <person name="Kagawa T.F."/>
            <person name="Liu W."/>
            <person name="Song Y."/>
            <person name="Salvetti E."/>
            <person name="Wrobel A."/>
            <person name="Rasinkangas P."/>
            <person name="Parkhill J."/>
            <person name="Rea M.C."/>
            <person name="O'Sullivan O."/>
            <person name="Ritari J."/>
            <person name="Douillard F.P."/>
            <person name="Paul Ross R."/>
            <person name="Yang R."/>
            <person name="Briner A.E."/>
            <person name="Felis G.E."/>
            <person name="de Vos W.M."/>
            <person name="Barrangou R."/>
            <person name="Klaenhammer T.R."/>
            <person name="Caufield P.W."/>
            <person name="Cui Y."/>
            <person name="Zhang H."/>
            <person name="O'Toole P.W."/>
        </authorList>
    </citation>
    <scope>NUCLEOTIDE SEQUENCE [LARGE SCALE GENOMIC DNA]</scope>
    <source>
        <strain evidence="8 9">DSM 19284</strain>
    </source>
</reference>
<dbReference type="InterPro" id="IPR035396">
    <property type="entry name" value="Bac_rhamnosid6H"/>
</dbReference>
<keyword evidence="9" id="KW-1185">Reference proteome</keyword>
<gene>
    <name evidence="8" type="ORF">FC20_GL000723</name>
</gene>
<evidence type="ECO:0000313" key="8">
    <source>
        <dbReference type="EMBL" id="KRL01781.1"/>
    </source>
</evidence>
<dbReference type="STRING" id="1293597.FC20_GL000723"/>
<dbReference type="Pfam" id="PF17390">
    <property type="entry name" value="Bac_rhamnosid_C"/>
    <property type="match status" value="1"/>
</dbReference>
<evidence type="ECO:0000256" key="2">
    <source>
        <dbReference type="ARBA" id="ARBA00012652"/>
    </source>
</evidence>
<dbReference type="PATRIC" id="fig|1293597.4.peg.795"/>
<dbReference type="Pfam" id="PF17389">
    <property type="entry name" value="Bac_rhamnosid6H"/>
    <property type="match status" value="1"/>
</dbReference>
<evidence type="ECO:0000259" key="6">
    <source>
        <dbReference type="Pfam" id="PF17389"/>
    </source>
</evidence>
<dbReference type="PANTHER" id="PTHR33307">
    <property type="entry name" value="ALPHA-RHAMNOSIDASE (EUROFUNG)"/>
    <property type="match status" value="1"/>
</dbReference>
<evidence type="ECO:0000259" key="7">
    <source>
        <dbReference type="Pfam" id="PF17390"/>
    </source>
</evidence>
<comment type="caution">
    <text evidence="8">The sequence shown here is derived from an EMBL/GenBank/DDBJ whole genome shotgun (WGS) entry which is preliminary data.</text>
</comment>
<feature type="domain" description="Alpha-L-rhamnosidase six-hairpin glycosidase" evidence="6">
    <location>
        <begin position="401"/>
        <end position="749"/>
    </location>
</feature>
<sequence>MQISKIEINHLVKPLGFELGKKLHIAAFLDEAVQTNEIDRRLAIKQGEEVVYDSGWEAATDLIFEDVDLALVPRSRYMVEVSAKINGQELAETSYFETGYLKEKMAGDWIGTSKLDLHSLILKKKFTAETVKNARLYVSGVGLFEAYLDGQKVGDEYLAPGFTDYRYYVQRASYDVTSLVTPGDHLLRIVLADGWYRGKLGLAQHGGVPDNYGSELKAIADLRLVSADGEEVIATDDSWDVVTSPVTHSGIYYGEDFDETISRQVLEKAVVKQASGKYLLDRRSLPITAHEEFIPRVIMTQSGDQVLDFGQNLAGWVEFKNRLPKGNKVTIDFGEIMQDGEFYRDNLRSARAQFTYVSGGEEKWIRPHFTYFGFRYAKVTGWSGDLTASDFKAVALYSDMDETGNIQTDNAEVNRLFENVKWGQKSNFVDIPTDCPQRDERLGWTGDAAIFALTASYNMDTYQFNKKFSYDIAVEQSRLAGKVPLYVPSVGNDDGGKAVWSDAATIIPWVSYQRSGDKAILRQNIGAMMSWVDWVHDRALANGNEYLWLGDDQLGDWLALDTEDIMKLKGKTPDDLIASAYYYYSAKIVSQAAEVLGMKHEYQYYRQLSRLIKEAFIKHFYTPDGLAIANTQTGLALCLEFGLYPAAAKKGLVNSLVTKIEGNRNHLDTGFVGTPLLLPALTHNGQEQLALRLFLNTDFPSWLYEVKKGATTIWERWNSVEEDGHIAKNGMNSLNHYSSGAVMAWAYEELVGLTQAGKNVIFKPLISSKFKEVAGQVMLPTGLVKASVKLEKADQVTILLEIPLGSQVKLDLPAGQMTVNGQAFGGELLKSGSYTFQLQLESPIVEACDVHTPLKEFASHAALTEKLSKLVPFWGFLTIPGNLDHFGQYSLFQLSREMRGIGFKPFEDKDIESINQVFKEYALGE</sequence>
<dbReference type="Pfam" id="PF05592">
    <property type="entry name" value="Bac_rhamnosid"/>
    <property type="match status" value="1"/>
</dbReference>
<keyword evidence="3" id="KW-0378">Hydrolase</keyword>
<dbReference type="eggNOG" id="COG3408">
    <property type="taxonomic scope" value="Bacteria"/>
</dbReference>